<dbReference type="Pfam" id="PF01925">
    <property type="entry name" value="TauE"/>
    <property type="match status" value="1"/>
</dbReference>
<proteinExistence type="inferred from homology"/>
<keyword evidence="3 5" id="KW-1133">Transmembrane helix</keyword>
<evidence type="ECO:0000313" key="9">
    <source>
        <dbReference type="Proteomes" id="UP000822331"/>
    </source>
</evidence>
<sequence>MWRMIDFLDHHRGSNRRWLRRQGSQRHRPSVNCHIFHGVSFRLHYAIAVMTAPVIVSHVWQLVQFIKRSEASFLRPMVCVAILGVVLGALAFSSISGGALTFALGLVLYGYLPVRLIKPGFELDPIGDVWQCQLVSLRDFFIEPRACAPITVPFIHAIGFESPRMFLQSR</sequence>
<reference evidence="7" key="2">
    <citation type="submission" date="2020-02" db="EMBL/GenBank/DDBJ databases">
        <title>Unexpected conservation and global transmission of agrobacterial virulence plasmids.</title>
        <authorList>
            <person name="Weisberg A.J."/>
            <person name="Davis E.W. II"/>
            <person name="Tabima J.R."/>
            <person name="Belcher M.S."/>
            <person name="Miller M."/>
            <person name="Kuo C.-H."/>
            <person name="Loper J.E."/>
            <person name="Grunwald N.J."/>
            <person name="Putnam M.L."/>
            <person name="Chang J.H."/>
        </authorList>
    </citation>
    <scope>NUCLEOTIDE SEQUENCE</scope>
    <source>
        <strain evidence="7">W2/73</strain>
        <plasmid evidence="7">pW2_73_1</plasmid>
    </source>
</reference>
<gene>
    <name evidence="6" type="ORF">G6L72_24075</name>
    <name evidence="7" type="ORF">G6M88_23330</name>
</gene>
<evidence type="ECO:0000256" key="1">
    <source>
        <dbReference type="ARBA" id="ARBA00004141"/>
    </source>
</evidence>
<evidence type="ECO:0000313" key="6">
    <source>
        <dbReference type="EMBL" id="NTF39770.1"/>
    </source>
</evidence>
<dbReference type="AlphaFoldDB" id="A0AAE7RAC5"/>
<dbReference type="EMBL" id="CP049208">
    <property type="protein sequence ID" value="QTG03388.1"/>
    <property type="molecule type" value="Genomic_DNA"/>
</dbReference>
<keyword evidence="5" id="KW-1003">Cell membrane</keyword>
<dbReference type="Proteomes" id="UP000663912">
    <property type="component" value="Plasmid pW2_73_1"/>
</dbReference>
<evidence type="ECO:0000256" key="3">
    <source>
        <dbReference type="ARBA" id="ARBA00022989"/>
    </source>
</evidence>
<feature type="transmembrane region" description="Helical" evidence="5">
    <location>
        <begin position="45"/>
        <end position="66"/>
    </location>
</feature>
<dbReference type="InterPro" id="IPR002781">
    <property type="entry name" value="TM_pro_TauE-like"/>
</dbReference>
<keyword evidence="7" id="KW-0614">Plasmid</keyword>
<comment type="similarity">
    <text evidence="5">Belongs to the 4-toluene sulfonate uptake permease (TSUP) (TC 2.A.102) family.</text>
</comment>
<comment type="subcellular location">
    <subcellularLocation>
        <location evidence="5">Cell membrane</location>
        <topology evidence="5">Multi-pass membrane protein</topology>
    </subcellularLocation>
    <subcellularLocation>
        <location evidence="1">Membrane</location>
        <topology evidence="1">Multi-pass membrane protein</topology>
    </subcellularLocation>
</comment>
<evidence type="ECO:0000313" key="7">
    <source>
        <dbReference type="EMBL" id="QTG03388.1"/>
    </source>
</evidence>
<evidence type="ECO:0000313" key="8">
    <source>
        <dbReference type="Proteomes" id="UP000663912"/>
    </source>
</evidence>
<protein>
    <recommendedName>
        <fullName evidence="5">Probable membrane transporter protein</fullName>
    </recommendedName>
</protein>
<evidence type="ECO:0000256" key="2">
    <source>
        <dbReference type="ARBA" id="ARBA00022692"/>
    </source>
</evidence>
<keyword evidence="2 5" id="KW-0812">Transmembrane</keyword>
<dbReference type="EMBL" id="JAAMCP010000017">
    <property type="protein sequence ID" value="NTF39770.1"/>
    <property type="molecule type" value="Genomic_DNA"/>
</dbReference>
<accession>A0AAE7RAC5</accession>
<feature type="transmembrane region" description="Helical" evidence="5">
    <location>
        <begin position="78"/>
        <end position="111"/>
    </location>
</feature>
<keyword evidence="9" id="KW-1185">Reference proteome</keyword>
<evidence type="ECO:0000256" key="5">
    <source>
        <dbReference type="RuleBase" id="RU363041"/>
    </source>
</evidence>
<name>A0AAE7RAC5_9HYPH</name>
<evidence type="ECO:0000256" key="4">
    <source>
        <dbReference type="ARBA" id="ARBA00023136"/>
    </source>
</evidence>
<dbReference type="GO" id="GO:0005886">
    <property type="term" value="C:plasma membrane"/>
    <property type="evidence" value="ECO:0007669"/>
    <property type="project" value="UniProtKB-SubCell"/>
</dbReference>
<dbReference type="RefSeq" id="WP_141680766.1">
    <property type="nucleotide sequence ID" value="NZ_CP049208.1"/>
</dbReference>
<organism evidence="7 8">
    <name type="scientific">Agrobacterium rubi</name>
    <dbReference type="NCBI Taxonomy" id="28099"/>
    <lineage>
        <taxon>Bacteria</taxon>
        <taxon>Pseudomonadati</taxon>
        <taxon>Pseudomonadota</taxon>
        <taxon>Alphaproteobacteria</taxon>
        <taxon>Hyphomicrobiales</taxon>
        <taxon>Rhizobiaceae</taxon>
        <taxon>Rhizobium/Agrobacterium group</taxon>
        <taxon>Agrobacterium</taxon>
    </lineage>
</organism>
<geneLocation type="plasmid" evidence="7 8">
    <name>pW2_73_1</name>
</geneLocation>
<dbReference type="KEGG" id="arui:G6M88_23330"/>
<keyword evidence="4 5" id="KW-0472">Membrane</keyword>
<reference evidence="6 9" key="1">
    <citation type="journal article" date="2020" name="Science">
        <title>Unexpected conservation and global transmission of agrobacterial virulence plasmids.</title>
        <authorList>
            <person name="Weisberg A.J."/>
            <person name="Davis E.W. 2nd"/>
            <person name="Tabima J."/>
            <person name="Belcher M.S."/>
            <person name="Miller M."/>
            <person name="Kuo C.H."/>
            <person name="Loper J.E."/>
            <person name="Grunwald N.J."/>
            <person name="Putnam M.L."/>
            <person name="Chang J.H."/>
        </authorList>
    </citation>
    <scope>NUCLEOTIDE SEQUENCE [LARGE SCALE GENOMIC DNA]</scope>
    <source>
        <strain evidence="6 9">A19/93</strain>
    </source>
</reference>
<dbReference type="Proteomes" id="UP000822331">
    <property type="component" value="Unassembled WGS sequence"/>
</dbReference>